<sequence length="576" mass="64725">MQCQGRVFLILLVFVLLYLPHSLQDVKERHECSCRAADLLPSLVQRALKSNEGYAIMVDDPDASQFLDRSEIASNLQVFHLLDLAEDCDLGCIVSFPSLPLLLGNASEIHAIPSVRSALLASAGCTKCRKFCTSWEILDRPRGFQHLGSSIDEPQDGDQLVEDGVGHMQEILISFRRGQAIPESSELTILVNGILSFRSSLAQEPSSMLGEGGEVDVCDLLLDGGLIPTVDGRCQIVAHIRMAELGEKRVSVLLSSERGRSTAVSIGFTVLKGLLEQQALADRQEVIVRTAMVMLVWWKDRVRRPVQMGKGSWSWQEIEVPRLNTRARRFEDNYKDFKRLQIDQMLARYGLQRGDAGDFPGRNPQRHEDRKTIAEQIYHAESNAHRFEQALISHPLPNSTIRVLDKVPVLLVLRIAMGYKLLSPEIPNTILQVEFEITLRSSDNHRPFEESRVLHRYADGEEAPHFLSLDYSVGDVAVTIPSSVLLTLRLVVLAMRGERQGNLSYDFNSTVKLATREPSYEMKENGESPASFSQVFVVTITHQRLDADRLRDVLLAMNLPEPSKWEAFDAYEVIET</sequence>
<keyword evidence="1" id="KW-0732">Signal</keyword>
<proteinExistence type="predicted"/>
<reference evidence="4" key="2">
    <citation type="submission" date="2012-11" db="EMBL/GenBank/DDBJ databases">
        <authorList>
            <person name="Kuo A."/>
            <person name="Curtis B.A."/>
            <person name="Tanifuji G."/>
            <person name="Burki F."/>
            <person name="Gruber A."/>
            <person name="Irimia M."/>
            <person name="Maruyama S."/>
            <person name="Arias M.C."/>
            <person name="Ball S.G."/>
            <person name="Gile G.H."/>
            <person name="Hirakawa Y."/>
            <person name="Hopkins J.F."/>
            <person name="Rensing S.A."/>
            <person name="Schmutz J."/>
            <person name="Symeonidi A."/>
            <person name="Elias M."/>
            <person name="Eveleigh R.J."/>
            <person name="Herman E.K."/>
            <person name="Klute M.J."/>
            <person name="Nakayama T."/>
            <person name="Obornik M."/>
            <person name="Reyes-Prieto A."/>
            <person name="Armbrust E.V."/>
            <person name="Aves S.J."/>
            <person name="Beiko R.G."/>
            <person name="Coutinho P."/>
            <person name="Dacks J.B."/>
            <person name="Durnford D.G."/>
            <person name="Fast N.M."/>
            <person name="Green B.R."/>
            <person name="Grisdale C."/>
            <person name="Hempe F."/>
            <person name="Henrissat B."/>
            <person name="Hoppner M.P."/>
            <person name="Ishida K.-I."/>
            <person name="Kim E."/>
            <person name="Koreny L."/>
            <person name="Kroth P.G."/>
            <person name="Liu Y."/>
            <person name="Malik S.-B."/>
            <person name="Maier U.G."/>
            <person name="McRose D."/>
            <person name="Mock T."/>
            <person name="Neilson J.A."/>
            <person name="Onodera N.T."/>
            <person name="Poole A.M."/>
            <person name="Pritham E.J."/>
            <person name="Richards T.A."/>
            <person name="Rocap G."/>
            <person name="Roy S.W."/>
            <person name="Sarai C."/>
            <person name="Schaack S."/>
            <person name="Shirato S."/>
            <person name="Slamovits C.H."/>
            <person name="Spencer D.F."/>
            <person name="Suzuki S."/>
            <person name="Worden A.Z."/>
            <person name="Zauner S."/>
            <person name="Barry K."/>
            <person name="Bell C."/>
            <person name="Bharti A.K."/>
            <person name="Crow J.A."/>
            <person name="Grimwood J."/>
            <person name="Kramer R."/>
            <person name="Lindquist E."/>
            <person name="Lucas S."/>
            <person name="Salamov A."/>
            <person name="McFadden G.I."/>
            <person name="Lane C.E."/>
            <person name="Keeling P.J."/>
            <person name="Gray M.W."/>
            <person name="Grigoriev I.V."/>
            <person name="Archibald J.M."/>
        </authorList>
    </citation>
    <scope>NUCLEOTIDE SEQUENCE</scope>
    <source>
        <strain evidence="4">CCMP2712</strain>
    </source>
</reference>
<dbReference type="AlphaFoldDB" id="L1IQ50"/>
<gene>
    <name evidence="2" type="ORF">GUITHDRAFT_144632</name>
</gene>
<organism evidence="2">
    <name type="scientific">Guillardia theta (strain CCMP2712)</name>
    <name type="common">Cryptophyte</name>
    <dbReference type="NCBI Taxonomy" id="905079"/>
    <lineage>
        <taxon>Eukaryota</taxon>
        <taxon>Cryptophyceae</taxon>
        <taxon>Pyrenomonadales</taxon>
        <taxon>Geminigeraceae</taxon>
        <taxon>Guillardia</taxon>
    </lineage>
</organism>
<dbReference type="KEGG" id="gtt:GUITHDRAFT_144632"/>
<dbReference type="HOGENOM" id="CLU_473679_0_0_1"/>
<evidence type="ECO:0000313" key="2">
    <source>
        <dbReference type="EMBL" id="EKX37950.1"/>
    </source>
</evidence>
<name>L1IQ50_GUITC</name>
<dbReference type="GeneID" id="17294714"/>
<dbReference type="PaxDb" id="55529-EKX37950"/>
<feature type="chain" id="PRO_5008770282" evidence="1">
    <location>
        <begin position="25"/>
        <end position="576"/>
    </location>
</feature>
<dbReference type="Proteomes" id="UP000011087">
    <property type="component" value="Unassembled WGS sequence"/>
</dbReference>
<dbReference type="RefSeq" id="XP_005824930.1">
    <property type="nucleotide sequence ID" value="XM_005824873.1"/>
</dbReference>
<dbReference type="EnsemblProtists" id="EKX37950">
    <property type="protein sequence ID" value="EKX37950"/>
    <property type="gene ID" value="GUITHDRAFT_144632"/>
</dbReference>
<evidence type="ECO:0000256" key="1">
    <source>
        <dbReference type="SAM" id="SignalP"/>
    </source>
</evidence>
<protein>
    <submittedName>
        <fullName evidence="2 3">Uncharacterized protein</fullName>
    </submittedName>
</protein>
<feature type="signal peptide" evidence="1">
    <location>
        <begin position="1"/>
        <end position="24"/>
    </location>
</feature>
<dbReference type="EMBL" id="JH993053">
    <property type="protein sequence ID" value="EKX37950.1"/>
    <property type="molecule type" value="Genomic_DNA"/>
</dbReference>
<evidence type="ECO:0000313" key="3">
    <source>
        <dbReference type="EnsemblProtists" id="EKX37950"/>
    </source>
</evidence>
<keyword evidence="4" id="KW-1185">Reference proteome</keyword>
<evidence type="ECO:0000313" key="4">
    <source>
        <dbReference type="Proteomes" id="UP000011087"/>
    </source>
</evidence>
<reference evidence="3" key="3">
    <citation type="submission" date="2016-03" db="UniProtKB">
        <authorList>
            <consortium name="EnsemblProtists"/>
        </authorList>
    </citation>
    <scope>IDENTIFICATION</scope>
</reference>
<accession>L1IQ50</accession>
<reference evidence="2 4" key="1">
    <citation type="journal article" date="2012" name="Nature">
        <title>Algal genomes reveal evolutionary mosaicism and the fate of nucleomorphs.</title>
        <authorList>
            <consortium name="DOE Joint Genome Institute"/>
            <person name="Curtis B.A."/>
            <person name="Tanifuji G."/>
            <person name="Burki F."/>
            <person name="Gruber A."/>
            <person name="Irimia M."/>
            <person name="Maruyama S."/>
            <person name="Arias M.C."/>
            <person name="Ball S.G."/>
            <person name="Gile G.H."/>
            <person name="Hirakawa Y."/>
            <person name="Hopkins J.F."/>
            <person name="Kuo A."/>
            <person name="Rensing S.A."/>
            <person name="Schmutz J."/>
            <person name="Symeonidi A."/>
            <person name="Elias M."/>
            <person name="Eveleigh R.J."/>
            <person name="Herman E.K."/>
            <person name="Klute M.J."/>
            <person name="Nakayama T."/>
            <person name="Obornik M."/>
            <person name="Reyes-Prieto A."/>
            <person name="Armbrust E.V."/>
            <person name="Aves S.J."/>
            <person name="Beiko R.G."/>
            <person name="Coutinho P."/>
            <person name="Dacks J.B."/>
            <person name="Durnford D.G."/>
            <person name="Fast N.M."/>
            <person name="Green B.R."/>
            <person name="Grisdale C.J."/>
            <person name="Hempel F."/>
            <person name="Henrissat B."/>
            <person name="Hoppner M.P."/>
            <person name="Ishida K."/>
            <person name="Kim E."/>
            <person name="Koreny L."/>
            <person name="Kroth P.G."/>
            <person name="Liu Y."/>
            <person name="Malik S.B."/>
            <person name="Maier U.G."/>
            <person name="McRose D."/>
            <person name="Mock T."/>
            <person name="Neilson J.A."/>
            <person name="Onodera N.T."/>
            <person name="Poole A.M."/>
            <person name="Pritham E.J."/>
            <person name="Richards T.A."/>
            <person name="Rocap G."/>
            <person name="Roy S.W."/>
            <person name="Sarai C."/>
            <person name="Schaack S."/>
            <person name="Shirato S."/>
            <person name="Slamovits C.H."/>
            <person name="Spencer D.F."/>
            <person name="Suzuki S."/>
            <person name="Worden A.Z."/>
            <person name="Zauner S."/>
            <person name="Barry K."/>
            <person name="Bell C."/>
            <person name="Bharti A.K."/>
            <person name="Crow J.A."/>
            <person name="Grimwood J."/>
            <person name="Kramer R."/>
            <person name="Lindquist E."/>
            <person name="Lucas S."/>
            <person name="Salamov A."/>
            <person name="McFadden G.I."/>
            <person name="Lane C.E."/>
            <person name="Keeling P.J."/>
            <person name="Gray M.W."/>
            <person name="Grigoriev I.V."/>
            <person name="Archibald J.M."/>
        </authorList>
    </citation>
    <scope>NUCLEOTIDE SEQUENCE</scope>
    <source>
        <strain evidence="2 4">CCMP2712</strain>
    </source>
</reference>